<keyword evidence="2" id="KW-1185">Reference proteome</keyword>
<reference evidence="2" key="1">
    <citation type="journal article" date="2019" name="Int. J. Syst. Evol. Microbiol.">
        <title>The Global Catalogue of Microorganisms (GCM) 10K type strain sequencing project: providing services to taxonomists for standard genome sequencing and annotation.</title>
        <authorList>
            <consortium name="The Broad Institute Genomics Platform"/>
            <consortium name="The Broad Institute Genome Sequencing Center for Infectious Disease"/>
            <person name="Wu L."/>
            <person name="Ma J."/>
        </authorList>
    </citation>
    <scope>NUCLEOTIDE SEQUENCE [LARGE SCALE GENOMIC DNA]</scope>
    <source>
        <strain evidence="2">CGMCC 1.18437</strain>
    </source>
</reference>
<proteinExistence type="predicted"/>
<evidence type="ECO:0000313" key="2">
    <source>
        <dbReference type="Proteomes" id="UP000619376"/>
    </source>
</evidence>
<evidence type="ECO:0000313" key="1">
    <source>
        <dbReference type="EMBL" id="GHF43039.1"/>
    </source>
</evidence>
<dbReference type="EMBL" id="BNAJ01000004">
    <property type="protein sequence ID" value="GHF43039.1"/>
    <property type="molecule type" value="Genomic_DNA"/>
</dbReference>
<accession>A0ABQ3JLL5</accession>
<sequence>MGRSALSPGGRYGAAMHEEPVPLTEVLMALSVHDGKGIMRALRLGATLTCRRRHLPGGVMYVMHGRVGEDAVTTREHRSLGQDLMTDLNVRLEPYLRRDIL</sequence>
<dbReference type="Proteomes" id="UP000619376">
    <property type="component" value="Unassembled WGS sequence"/>
</dbReference>
<name>A0ABQ3JLL5_9DEIO</name>
<comment type="caution">
    <text evidence="1">The sequence shown here is derived from an EMBL/GenBank/DDBJ whole genome shotgun (WGS) entry which is preliminary data.</text>
</comment>
<gene>
    <name evidence="1" type="ORF">GCM10017781_19280</name>
</gene>
<protein>
    <submittedName>
        <fullName evidence="1">Uncharacterized protein</fullName>
    </submittedName>
</protein>
<organism evidence="1 2">
    <name type="scientific">Deinococcus metalli</name>
    <dbReference type="NCBI Taxonomy" id="1141878"/>
    <lineage>
        <taxon>Bacteria</taxon>
        <taxon>Thermotogati</taxon>
        <taxon>Deinococcota</taxon>
        <taxon>Deinococci</taxon>
        <taxon>Deinococcales</taxon>
        <taxon>Deinococcaceae</taxon>
        <taxon>Deinococcus</taxon>
    </lineage>
</organism>